<protein>
    <submittedName>
        <fullName evidence="2">CHAT domain-containing protein</fullName>
    </submittedName>
</protein>
<feature type="domain" description="CHAT" evidence="1">
    <location>
        <begin position="566"/>
        <end position="794"/>
    </location>
</feature>
<name>A0A8J3SYG3_9ACTN</name>
<sequence length="807" mass="87592">MALLDWRPDAPVEEPDMLLARILTSLAHAEAEQARSSVGLELLDFAQSRVPREGLGYVHSQRGLVLLRLGRQVEALRQLDVAVPLLARQDRVELARILLNRAVIHLSTGRVGAAREDARRSRELATRAGQEIIAAKALHNLGYCDFLTGDLPSALAVFAQVREQYAKVIPGFLPVLALDQARTLMAAGLCTEAGRILDENLALFRRQRLVQDYGEAELERARCEFDAGNIEEARRWARRAATAFRRRGTTSWLAKAQLMELRCDFARVGGGAGSARRGDALADRLTALGLRDEAEMASLLAVRAALAAGDVDSARSRAGSVTAPRRRMPVELRLMHRLAEAELAIADGRCHKGLERLRSGLLLLQTQRARLGDLDLLTGAAALGADLARTGLSTALVSGSPQVVFSWSERSRAQAFRHRRIRFTHDAETAEALVELRHLRDRIRTDPKEGRRHPELRERCGELERFIREKGWQQPGDGTATTTAGIRRIQAELGAAGLTMVVLIAVDGRVSCLVLRDGTVKLVPLCPYEVVAEAARRLRADLGVMAGRHRPAPLRRVIEKSVAMQLATLSNTLISPITALLGDAQGLVIVPTRNLSTIPWGLLPLLRGRPLVVAPSATVWLTAQHGRRENRMEDVPVLVAGPGLEYAETEVERIADLYPASRRLTGAAASVEATLAALNGAPLAHLAAHGYHERENVQFSRLDLSDGPLMAYDMQRLERAPGHVVLSSCDAGQTVVRPGDEVLGLASALLYTGSSTVVASLTRVPDDVAFRVMTAYHLRLIAGEPPGAALAVAAEGEMSTFICLGAG</sequence>
<dbReference type="Proteomes" id="UP000634476">
    <property type="component" value="Unassembled WGS sequence"/>
</dbReference>
<proteinExistence type="predicted"/>
<dbReference type="Pfam" id="PF13424">
    <property type="entry name" value="TPR_12"/>
    <property type="match status" value="1"/>
</dbReference>
<dbReference type="InterPro" id="IPR024983">
    <property type="entry name" value="CHAT_dom"/>
</dbReference>
<dbReference type="EMBL" id="BOOK01000030">
    <property type="protein sequence ID" value="GII02061.1"/>
    <property type="molecule type" value="Genomic_DNA"/>
</dbReference>
<reference evidence="2" key="1">
    <citation type="submission" date="2021-01" db="EMBL/GenBank/DDBJ databases">
        <title>Whole genome shotgun sequence of Planobispora takensis NBRC 109077.</title>
        <authorList>
            <person name="Komaki H."/>
            <person name="Tamura T."/>
        </authorList>
    </citation>
    <scope>NUCLEOTIDE SEQUENCE</scope>
    <source>
        <strain evidence="2">NBRC 109077</strain>
    </source>
</reference>
<evidence type="ECO:0000313" key="3">
    <source>
        <dbReference type="Proteomes" id="UP000634476"/>
    </source>
</evidence>
<evidence type="ECO:0000313" key="2">
    <source>
        <dbReference type="EMBL" id="GII02061.1"/>
    </source>
</evidence>
<dbReference type="Pfam" id="PF12770">
    <property type="entry name" value="CHAT"/>
    <property type="match status" value="1"/>
</dbReference>
<evidence type="ECO:0000259" key="1">
    <source>
        <dbReference type="Pfam" id="PF12770"/>
    </source>
</evidence>
<dbReference type="AlphaFoldDB" id="A0A8J3SYG3"/>
<dbReference type="SUPFAM" id="SSF48452">
    <property type="entry name" value="TPR-like"/>
    <property type="match status" value="1"/>
</dbReference>
<organism evidence="2 3">
    <name type="scientific">Planobispora takensis</name>
    <dbReference type="NCBI Taxonomy" id="1367882"/>
    <lineage>
        <taxon>Bacteria</taxon>
        <taxon>Bacillati</taxon>
        <taxon>Actinomycetota</taxon>
        <taxon>Actinomycetes</taxon>
        <taxon>Streptosporangiales</taxon>
        <taxon>Streptosporangiaceae</taxon>
        <taxon>Planobispora</taxon>
    </lineage>
</organism>
<keyword evidence="3" id="KW-1185">Reference proteome</keyword>
<dbReference type="InterPro" id="IPR011990">
    <property type="entry name" value="TPR-like_helical_dom_sf"/>
</dbReference>
<gene>
    <name evidence="2" type="ORF">Pta02_40690</name>
</gene>
<accession>A0A8J3SYG3</accession>
<dbReference type="Gene3D" id="1.25.40.10">
    <property type="entry name" value="Tetratricopeptide repeat domain"/>
    <property type="match status" value="1"/>
</dbReference>
<comment type="caution">
    <text evidence="2">The sequence shown here is derived from an EMBL/GenBank/DDBJ whole genome shotgun (WGS) entry which is preliminary data.</text>
</comment>